<organism evidence="2">
    <name type="scientific">Potsystermes virus</name>
    <dbReference type="NCBI Taxonomy" id="2796626"/>
    <lineage>
        <taxon>Viruses</taxon>
        <taxon>Riboviria</taxon>
    </lineage>
</organism>
<name>A0A7T7K9I1_9VIRU</name>
<accession>A0A7T7K9I1</accession>
<feature type="region of interest" description="Disordered" evidence="1">
    <location>
        <begin position="1"/>
        <end position="20"/>
    </location>
</feature>
<sequence>MSEHSSSDTSQEASPTQRYRHEHPVLSYALWRDNEVTKRMVAIKVLLGNGYNDYISFITEEAGRAYRHYMYVGQNPEGSCTCLYFKRRKTCYHNLTDIGRERFTKEVKTTDFRELRELLQSEGPDDVDNFISTLGFDVNRNQIPPNVRCQTCSLVLQSTSFDVMPKHKCQASSAERYGLRSVFRYKLPFRTPRDEVFEISEQCVILGQGEFKFLVPLMKMMYEELERLEIQTTFVQLLYQDPMFYEIFGALETFEFTDTLGTYVLYLYTKFRLIPYLKTFAVEDLAGKLNPVPVMFVSEDKEVNQELLGYDREEKLEQGLIGVENEVVERVNHLKDDEDHYVQAIVCDGILSKERRKVFLEV</sequence>
<reference evidence="2" key="1">
    <citation type="journal article" date="2020" name="Viruses">
        <title>Unmapped RNA Virus Diversity in Termites and their Symbionts.</title>
        <authorList>
            <person name="Lay C.L."/>
            <person name="Shi M."/>
            <person name="Bucek A."/>
            <person name="Bourguignon T."/>
            <person name="Lo N."/>
            <person name="Holmes E.C."/>
        </authorList>
    </citation>
    <scope>NUCLEOTIDE SEQUENCE</scope>
    <source>
        <strain evidence="2">8v_32</strain>
    </source>
</reference>
<evidence type="ECO:0000313" key="2">
    <source>
        <dbReference type="EMBL" id="QQM16307.1"/>
    </source>
</evidence>
<feature type="compositionally biased region" description="Polar residues" evidence="1">
    <location>
        <begin position="7"/>
        <end position="17"/>
    </location>
</feature>
<dbReference type="EMBL" id="MW052109">
    <property type="protein sequence ID" value="QQM16307.1"/>
    <property type="molecule type" value="Genomic_RNA"/>
</dbReference>
<reference evidence="2" key="2">
    <citation type="submission" date="2020-09" db="EMBL/GenBank/DDBJ databases">
        <authorList>
            <person name="Le Lay C."/>
            <person name="Shi M."/>
            <person name="Bucek A."/>
            <person name="Bourguignon T."/>
            <person name="Lo N."/>
            <person name="Holmes E.C."/>
        </authorList>
    </citation>
    <scope>NUCLEOTIDE SEQUENCE</scope>
    <source>
        <strain evidence="2">8v_32</strain>
    </source>
</reference>
<evidence type="ECO:0000256" key="1">
    <source>
        <dbReference type="SAM" id="MobiDB-lite"/>
    </source>
</evidence>
<proteinExistence type="predicted"/>
<protein>
    <submittedName>
        <fullName evidence="2">Uncharacterized protein</fullName>
    </submittedName>
</protein>